<dbReference type="RefSeq" id="WP_110988330.1">
    <property type="nucleotide sequence ID" value="NZ_CAWNWM010000021.1"/>
</dbReference>
<comment type="caution">
    <text evidence="1">The sequence shown here is derived from an EMBL/GenBank/DDBJ whole genome shotgun (WGS) entry which is preliminary data.</text>
</comment>
<dbReference type="Pfam" id="PF11848">
    <property type="entry name" value="DUF3368"/>
    <property type="match status" value="1"/>
</dbReference>
<dbReference type="InterPro" id="IPR021799">
    <property type="entry name" value="PIN-like_prokaryotic"/>
</dbReference>
<evidence type="ECO:0000313" key="2">
    <source>
        <dbReference type="Proteomes" id="UP000248857"/>
    </source>
</evidence>
<dbReference type="EMBL" id="PQWO01000021">
    <property type="protein sequence ID" value="PZD71123.1"/>
    <property type="molecule type" value="Genomic_DNA"/>
</dbReference>
<protein>
    <recommendedName>
        <fullName evidence="3">DUF3368 domain-containing protein</fullName>
    </recommendedName>
</protein>
<dbReference type="Proteomes" id="UP000248857">
    <property type="component" value="Unassembled WGS sequence"/>
</dbReference>
<evidence type="ECO:0008006" key="3">
    <source>
        <dbReference type="Google" id="ProtNLM"/>
    </source>
</evidence>
<dbReference type="AlphaFoldDB" id="A0A2W1JAB7"/>
<dbReference type="PANTHER" id="PTHR39550:SF1">
    <property type="entry name" value="SLL0658 PROTEIN"/>
    <property type="match status" value="1"/>
</dbReference>
<keyword evidence="2" id="KW-1185">Reference proteome</keyword>
<gene>
    <name evidence="1" type="ORF">C1752_07851</name>
</gene>
<proteinExistence type="predicted"/>
<organism evidence="1 2">
    <name type="scientific">Acaryochloris thomasi RCC1774</name>
    <dbReference type="NCBI Taxonomy" id="1764569"/>
    <lineage>
        <taxon>Bacteria</taxon>
        <taxon>Bacillati</taxon>
        <taxon>Cyanobacteriota</taxon>
        <taxon>Cyanophyceae</taxon>
        <taxon>Acaryochloridales</taxon>
        <taxon>Acaryochloridaceae</taxon>
        <taxon>Acaryochloris</taxon>
        <taxon>Acaryochloris thomasi</taxon>
    </lineage>
</organism>
<reference evidence="1 2" key="1">
    <citation type="journal article" date="2018" name="Sci. Rep.">
        <title>A novel species of the marine cyanobacterium Acaryochloris with a unique pigment content and lifestyle.</title>
        <authorList>
            <person name="Partensky F."/>
            <person name="Six C."/>
            <person name="Ratin M."/>
            <person name="Garczarek L."/>
            <person name="Vaulot D."/>
            <person name="Probert I."/>
            <person name="Calteau A."/>
            <person name="Gourvil P."/>
            <person name="Marie D."/>
            <person name="Grebert T."/>
            <person name="Bouchier C."/>
            <person name="Le Panse S."/>
            <person name="Gachenot M."/>
            <person name="Rodriguez F."/>
            <person name="Garrido J.L."/>
        </authorList>
    </citation>
    <scope>NUCLEOTIDE SEQUENCE [LARGE SCALE GENOMIC DNA]</scope>
    <source>
        <strain evidence="1 2">RCC1774</strain>
    </source>
</reference>
<dbReference type="PANTHER" id="PTHR39550">
    <property type="entry name" value="SLL0658 PROTEIN"/>
    <property type="match status" value="1"/>
</dbReference>
<name>A0A2W1JAB7_9CYAN</name>
<sequence>MSSTPNAKIIVNTSPLLYLHQVGHLDLLKHLYQEVSIPKAVQQELQAGEHKGIDVPVPESLEYIQMLEVDNPALIPNVTDLGQGEAEVIALGIQHLGSLSILDDQLGRRIAKLYGLQCTGTLGVLIKAKREGYLTAVAPIIDSLRHQGMWLSDRIISDILVLADEVL</sequence>
<dbReference type="OrthoDB" id="556724at2"/>
<evidence type="ECO:0000313" key="1">
    <source>
        <dbReference type="EMBL" id="PZD71123.1"/>
    </source>
</evidence>
<accession>A0A2W1JAB7</accession>